<accession>A0A8H3TWP2</accession>
<protein>
    <submittedName>
        <fullName evidence="2">Uncharacterized protein</fullName>
    </submittedName>
</protein>
<dbReference type="GO" id="GO:0004864">
    <property type="term" value="F:protein phosphatase inhibitor activity"/>
    <property type="evidence" value="ECO:0007669"/>
    <property type="project" value="InterPro"/>
</dbReference>
<feature type="region of interest" description="Disordered" evidence="1">
    <location>
        <begin position="113"/>
        <end position="313"/>
    </location>
</feature>
<proteinExistence type="predicted"/>
<keyword evidence="3" id="KW-1185">Reference proteome</keyword>
<dbReference type="PANTHER" id="PTHR12398">
    <property type="entry name" value="PROTEIN PHOSPHATASE INHIBITOR"/>
    <property type="match status" value="1"/>
</dbReference>
<feature type="compositionally biased region" description="Low complexity" evidence="1">
    <location>
        <begin position="227"/>
        <end position="239"/>
    </location>
</feature>
<feature type="compositionally biased region" description="Polar residues" evidence="1">
    <location>
        <begin position="70"/>
        <end position="80"/>
    </location>
</feature>
<feature type="compositionally biased region" description="Acidic residues" evidence="1">
    <location>
        <begin position="259"/>
        <end position="271"/>
    </location>
</feature>
<sequence length="313" mass="33844">MSDQRPSHIEIPSSGMNGTTVENAKADVEMQDGGASPVRDEHEVNRRRAPNGPFTPLGDPSFKPRGILKNSRSQSGSEQMLTLDPQARPGEHLHWDENNIALTEIERDSVMKIDEPKTPFVHSDPGKDVLDIDDDFSLSSPSARRDSAGPSSASGMDGPTTPNGVNWQATFDPAIVAANTARNAGHPRPPGFPHVAGTDSLTADSDHATMAQALESPPHPPVRRRTSSTGTNSRSASFSLPGQKSGHQMSGHVSPGGEVAEDDEDEPLNPEDNEKHKEFKQKRKGHYSNEAEAMRLAQSLMAQETPEDENDEQ</sequence>
<dbReference type="Gene3D" id="6.10.250.1050">
    <property type="match status" value="2"/>
</dbReference>
<evidence type="ECO:0000313" key="2">
    <source>
        <dbReference type="EMBL" id="GHJ88469.1"/>
    </source>
</evidence>
<comment type="caution">
    <text evidence="2">The sequence shown here is derived from an EMBL/GenBank/DDBJ whole genome shotgun (WGS) entry which is preliminary data.</text>
</comment>
<evidence type="ECO:0000256" key="1">
    <source>
        <dbReference type="SAM" id="MobiDB-lite"/>
    </source>
</evidence>
<dbReference type="AlphaFoldDB" id="A0A8H3TWP2"/>
<dbReference type="InterPro" id="IPR007062">
    <property type="entry name" value="PPI-2"/>
</dbReference>
<dbReference type="GO" id="GO:0009966">
    <property type="term" value="P:regulation of signal transduction"/>
    <property type="evidence" value="ECO:0007669"/>
    <property type="project" value="InterPro"/>
</dbReference>
<gene>
    <name evidence="2" type="ORF">NliqN6_4871</name>
</gene>
<organism evidence="2 3">
    <name type="scientific">Naganishia liquefaciens</name>
    <dbReference type="NCBI Taxonomy" id="104408"/>
    <lineage>
        <taxon>Eukaryota</taxon>
        <taxon>Fungi</taxon>
        <taxon>Dikarya</taxon>
        <taxon>Basidiomycota</taxon>
        <taxon>Agaricomycotina</taxon>
        <taxon>Tremellomycetes</taxon>
        <taxon>Filobasidiales</taxon>
        <taxon>Filobasidiaceae</taxon>
        <taxon>Naganishia</taxon>
    </lineage>
</organism>
<dbReference type="Pfam" id="PF04979">
    <property type="entry name" value="IPP-2"/>
    <property type="match status" value="2"/>
</dbReference>
<reference evidence="2" key="1">
    <citation type="submission" date="2020-07" db="EMBL/GenBank/DDBJ databases">
        <title>Draft Genome Sequence of a Deep-Sea Yeast, Naganishia (Cryptococcus) liquefaciens strain N6.</title>
        <authorList>
            <person name="Han Y.W."/>
            <person name="Kajitani R."/>
            <person name="Morimoto H."/>
            <person name="Parhat M."/>
            <person name="Tsubouchi H."/>
            <person name="Bakenova O."/>
            <person name="Ogata M."/>
            <person name="Argunhan B."/>
            <person name="Aoki R."/>
            <person name="Kajiwara S."/>
            <person name="Itoh T."/>
            <person name="Iwasaki H."/>
        </authorList>
    </citation>
    <scope>NUCLEOTIDE SEQUENCE</scope>
    <source>
        <strain evidence="2">N6</strain>
    </source>
</reference>
<feature type="region of interest" description="Disordered" evidence="1">
    <location>
        <begin position="1"/>
        <end position="96"/>
    </location>
</feature>
<dbReference type="PANTHER" id="PTHR12398:SF20">
    <property type="entry name" value="PROTEIN PHOSPHATASE 1 REGULATORY INHIBITOR SUBUNIT 2"/>
    <property type="match status" value="1"/>
</dbReference>
<dbReference type="Proteomes" id="UP000620104">
    <property type="component" value="Unassembled WGS sequence"/>
</dbReference>
<feature type="compositionally biased region" description="Polar residues" evidence="1">
    <location>
        <begin position="149"/>
        <end position="169"/>
    </location>
</feature>
<dbReference type="OrthoDB" id="551302at2759"/>
<dbReference type="EMBL" id="BLZA01000030">
    <property type="protein sequence ID" value="GHJ88469.1"/>
    <property type="molecule type" value="Genomic_DNA"/>
</dbReference>
<evidence type="ECO:0000313" key="3">
    <source>
        <dbReference type="Proteomes" id="UP000620104"/>
    </source>
</evidence>
<name>A0A8H3TWP2_9TREE</name>